<evidence type="ECO:0000313" key="3">
    <source>
        <dbReference type="Proteomes" id="UP000236738"/>
    </source>
</evidence>
<keyword evidence="3" id="KW-1185">Reference proteome</keyword>
<sequence>MHHNCSNLLYRILYSSDYNFLIPKNIAELYKFTVQLQPMKTENQIEIYQANDGSTQINVQLEQDTVWLTQAQMAELFETTPQNITMHLKSIFKEVELLESATCKDFLQVRQEGTRTVKRKQLHYNLDAIISVGYRVKSARATQFRIWANKILKEYLVNGYAVNEKRLAQKEQEVQLLKNGIQILSRAIEEKANENEWLSVFSKGLKLLDDYDHEELDSKGLTKKQAIYPTREDYQELINEMVVDFDSQVFGKEKDQNFQSSIAQIEKGFGENDFYPTLEEKATMLLYLVVKNHSFVDGNKRIAAACFLKFLQSNQMLFNEQNKLIIGNDTLASLTLLIASSKPEEMQTVKRLVVSVLNRNK</sequence>
<name>A0A1H5SMI7_9FLAO</name>
<dbReference type="InterPro" id="IPR053737">
    <property type="entry name" value="Type_II_TA_Toxin"/>
</dbReference>
<dbReference type="PROSITE" id="PS51459">
    <property type="entry name" value="FIDO"/>
    <property type="match status" value="1"/>
</dbReference>
<protein>
    <submittedName>
        <fullName evidence="2">Fic/DOC family protein</fullName>
    </submittedName>
</protein>
<dbReference type="Gene3D" id="1.20.120.1870">
    <property type="entry name" value="Fic/DOC protein, Fido domain"/>
    <property type="match status" value="1"/>
</dbReference>
<reference evidence="3" key="1">
    <citation type="submission" date="2016-10" db="EMBL/GenBank/DDBJ databases">
        <authorList>
            <person name="Varghese N."/>
            <person name="Submissions S."/>
        </authorList>
    </citation>
    <scope>NUCLEOTIDE SEQUENCE [LARGE SCALE GENOMIC DNA]</scope>
    <source>
        <strain evidence="3">DSM 21580</strain>
    </source>
</reference>
<dbReference type="Pfam" id="PF02661">
    <property type="entry name" value="Fic"/>
    <property type="match status" value="1"/>
</dbReference>
<dbReference type="Pfam" id="PF13310">
    <property type="entry name" value="Virulence_RhuM"/>
    <property type="match status" value="1"/>
</dbReference>
<dbReference type="InterPro" id="IPR011204">
    <property type="entry name" value="Virulence_RhuM-like"/>
</dbReference>
<evidence type="ECO:0000313" key="2">
    <source>
        <dbReference type="EMBL" id="SEF51806.1"/>
    </source>
</evidence>
<accession>A0A1H5SMI7</accession>
<gene>
    <name evidence="2" type="ORF">SAMN05421847_0203</name>
</gene>
<dbReference type="InterPro" id="IPR003812">
    <property type="entry name" value="Fido"/>
</dbReference>
<dbReference type="AlphaFoldDB" id="A0A1H5SMI7"/>
<dbReference type="EMBL" id="FNUS01000001">
    <property type="protein sequence ID" value="SEF51806.1"/>
    <property type="molecule type" value="Genomic_DNA"/>
</dbReference>
<organism evidence="2 3">
    <name type="scientific">Halpernia humi</name>
    <dbReference type="NCBI Taxonomy" id="493375"/>
    <lineage>
        <taxon>Bacteria</taxon>
        <taxon>Pseudomonadati</taxon>
        <taxon>Bacteroidota</taxon>
        <taxon>Flavobacteriia</taxon>
        <taxon>Flavobacteriales</taxon>
        <taxon>Weeksellaceae</taxon>
        <taxon>Chryseobacterium group</taxon>
        <taxon>Halpernia</taxon>
    </lineage>
</organism>
<dbReference type="PANTHER" id="PTHR35810:SF1">
    <property type="entry name" value="CYTOPLASMIC PROTEIN"/>
    <property type="match status" value="1"/>
</dbReference>
<feature type="domain" description="Fido" evidence="1">
    <location>
        <begin position="222"/>
        <end position="355"/>
    </location>
</feature>
<proteinExistence type="predicted"/>
<evidence type="ECO:0000259" key="1">
    <source>
        <dbReference type="PROSITE" id="PS51459"/>
    </source>
</evidence>
<dbReference type="Proteomes" id="UP000236738">
    <property type="component" value="Unassembled WGS sequence"/>
</dbReference>
<dbReference type="PANTHER" id="PTHR35810">
    <property type="entry name" value="CYTOPLASMIC PROTEIN-RELATED"/>
    <property type="match status" value="1"/>
</dbReference>